<dbReference type="SUPFAM" id="SSF82171">
    <property type="entry name" value="DPP6 N-terminal domain-like"/>
    <property type="match status" value="1"/>
</dbReference>
<keyword evidence="3" id="KW-0449">Lipoprotein</keyword>
<dbReference type="RefSeq" id="WP_036618963.1">
    <property type="nucleotide sequence ID" value="NZ_BGML01000004.1"/>
</dbReference>
<feature type="region of interest" description="Disordered" evidence="1">
    <location>
        <begin position="24"/>
        <end position="61"/>
    </location>
</feature>
<sequence>MKRMTMVLLLGLVCAAIAGCGNTSTPGSKPSEPQTQDQTVNSPAQNTAEQPENQNADASGDQVDLSVYYSRDLAAEFSEDDSKLTWTAGGVTVTAKKKKGEFGTPVLASMAVKTKGRSYPVKFDAEPKEISSLALSADDRYLAINLFYSNIGNKLIAVNLESGKQIDINAEIGSLQKEYGETVVETVHAYNWAPGGHTLALSFGDTSSAIPALYDPEENSLHKVGGDKNYITTAYALWHKDGNIVDYISEQPSDEYHLYRCDVEKNTTTDITALSAEDLSVFVPYSPSRLQ</sequence>
<gene>
    <name evidence="3" type="ORF">DJ90_4696</name>
</gene>
<proteinExistence type="predicted"/>
<evidence type="ECO:0000256" key="1">
    <source>
        <dbReference type="SAM" id="MobiDB-lite"/>
    </source>
</evidence>
<dbReference type="PROSITE" id="PS51257">
    <property type="entry name" value="PROKAR_LIPOPROTEIN"/>
    <property type="match status" value="1"/>
</dbReference>
<feature type="signal peptide" evidence="2">
    <location>
        <begin position="1"/>
        <end position="18"/>
    </location>
</feature>
<evidence type="ECO:0000256" key="2">
    <source>
        <dbReference type="SAM" id="SignalP"/>
    </source>
</evidence>
<dbReference type="Proteomes" id="UP000029278">
    <property type="component" value="Unassembled WGS sequence"/>
</dbReference>
<dbReference type="AlphaFoldDB" id="A0A090Y8S1"/>
<keyword evidence="4" id="KW-1185">Reference proteome</keyword>
<reference evidence="3 4" key="1">
    <citation type="submission" date="2014-04" db="EMBL/GenBank/DDBJ databases">
        <authorList>
            <person name="Bishop-Lilly K.A."/>
            <person name="Broomall S.M."/>
            <person name="Chain P.S."/>
            <person name="Chertkov O."/>
            <person name="Coyne S.R."/>
            <person name="Daligault H.E."/>
            <person name="Davenport K.W."/>
            <person name="Erkkila T."/>
            <person name="Frey K.G."/>
            <person name="Gibbons H.S."/>
            <person name="Gu W."/>
            <person name="Jaissle J."/>
            <person name="Johnson S.L."/>
            <person name="Koroleva G.I."/>
            <person name="Ladner J.T."/>
            <person name="Lo C.-C."/>
            <person name="Minogue T.D."/>
            <person name="Munk C."/>
            <person name="Palacios G.F."/>
            <person name="Redden C.L."/>
            <person name="Rosenzweig C.N."/>
            <person name="Scholz M.B."/>
            <person name="Teshima H."/>
            <person name="Xu Y."/>
        </authorList>
    </citation>
    <scope>NUCLEOTIDE SEQUENCE [LARGE SCALE GENOMIC DNA]</scope>
    <source>
        <strain evidence="3 4">8244</strain>
    </source>
</reference>
<evidence type="ECO:0000313" key="3">
    <source>
        <dbReference type="EMBL" id="KFM94222.1"/>
    </source>
</evidence>
<dbReference type="HOGENOM" id="CLU_946091_0_0_9"/>
<evidence type="ECO:0000313" key="4">
    <source>
        <dbReference type="Proteomes" id="UP000029278"/>
    </source>
</evidence>
<protein>
    <submittedName>
        <fullName evidence="3">Putative lipoprotein</fullName>
    </submittedName>
</protein>
<comment type="caution">
    <text evidence="3">The sequence shown here is derived from an EMBL/GenBank/DDBJ whole genome shotgun (WGS) entry which is preliminary data.</text>
</comment>
<feature type="compositionally biased region" description="Polar residues" evidence="1">
    <location>
        <begin position="24"/>
        <end position="57"/>
    </location>
</feature>
<organism evidence="3 4">
    <name type="scientific">Paenibacillus macerans</name>
    <name type="common">Bacillus macerans</name>
    <dbReference type="NCBI Taxonomy" id="44252"/>
    <lineage>
        <taxon>Bacteria</taxon>
        <taxon>Bacillati</taxon>
        <taxon>Bacillota</taxon>
        <taxon>Bacilli</taxon>
        <taxon>Bacillales</taxon>
        <taxon>Paenibacillaceae</taxon>
        <taxon>Paenibacillus</taxon>
    </lineage>
</organism>
<accession>A0A090Y8S1</accession>
<dbReference type="EMBL" id="JMQA01000048">
    <property type="protein sequence ID" value="KFM94222.1"/>
    <property type="molecule type" value="Genomic_DNA"/>
</dbReference>
<dbReference type="OrthoDB" id="2628551at2"/>
<dbReference type="GeneID" id="77010872"/>
<keyword evidence="2" id="KW-0732">Signal</keyword>
<name>A0A090Y8S1_PAEMA</name>
<dbReference type="PATRIC" id="fig|44252.3.peg.5788"/>
<dbReference type="STRING" id="44252.DJ90_4696"/>
<feature type="chain" id="PRO_5038389204" evidence="2">
    <location>
        <begin position="19"/>
        <end position="291"/>
    </location>
</feature>